<dbReference type="GO" id="GO:0005615">
    <property type="term" value="C:extracellular space"/>
    <property type="evidence" value="ECO:0007669"/>
    <property type="project" value="TreeGrafter"/>
</dbReference>
<gene>
    <name evidence="9" type="ORF">H4K34_12695</name>
</gene>
<dbReference type="Proteomes" id="UP000516305">
    <property type="component" value="Chromosome"/>
</dbReference>
<proteinExistence type="inferred from homology"/>
<evidence type="ECO:0000256" key="1">
    <source>
        <dbReference type="ARBA" id="ARBA00001947"/>
    </source>
</evidence>
<dbReference type="PANTHER" id="PTHR11705">
    <property type="entry name" value="PROTEASE FAMILY M14 CARBOXYPEPTIDASE A,B"/>
    <property type="match status" value="1"/>
</dbReference>
<evidence type="ECO:0000256" key="4">
    <source>
        <dbReference type="ARBA" id="ARBA00022801"/>
    </source>
</evidence>
<dbReference type="PANTHER" id="PTHR11705:SF143">
    <property type="entry name" value="SLL0236 PROTEIN"/>
    <property type="match status" value="1"/>
</dbReference>
<comment type="similarity">
    <text evidence="2 7">Belongs to the peptidase M14 family.</text>
</comment>
<organism evidence="9 10">
    <name type="scientific">Croceimicrobium hydrocarbonivorans</name>
    <dbReference type="NCBI Taxonomy" id="2761580"/>
    <lineage>
        <taxon>Bacteria</taxon>
        <taxon>Pseudomonadati</taxon>
        <taxon>Bacteroidota</taxon>
        <taxon>Flavobacteriia</taxon>
        <taxon>Flavobacteriales</taxon>
        <taxon>Owenweeksiaceae</taxon>
        <taxon>Croceimicrobium</taxon>
    </lineage>
</organism>
<evidence type="ECO:0000256" key="6">
    <source>
        <dbReference type="ARBA" id="ARBA00023049"/>
    </source>
</evidence>
<evidence type="ECO:0000256" key="2">
    <source>
        <dbReference type="ARBA" id="ARBA00005988"/>
    </source>
</evidence>
<evidence type="ECO:0000313" key="10">
    <source>
        <dbReference type="Proteomes" id="UP000516305"/>
    </source>
</evidence>
<protein>
    <submittedName>
        <fullName evidence="9">Succinylglutamate desuccinylase/aspartoacylase family protein</fullName>
    </submittedName>
</protein>
<evidence type="ECO:0000259" key="8">
    <source>
        <dbReference type="PROSITE" id="PS52035"/>
    </source>
</evidence>
<name>A0A7H0VBY1_9FLAO</name>
<dbReference type="SMART" id="SM00631">
    <property type="entry name" value="Zn_pept"/>
    <property type="match status" value="1"/>
</dbReference>
<dbReference type="GO" id="GO:0006508">
    <property type="term" value="P:proteolysis"/>
    <property type="evidence" value="ECO:0007669"/>
    <property type="project" value="UniProtKB-KW"/>
</dbReference>
<dbReference type="GO" id="GO:0008270">
    <property type="term" value="F:zinc ion binding"/>
    <property type="evidence" value="ECO:0007669"/>
    <property type="project" value="InterPro"/>
</dbReference>
<dbReference type="RefSeq" id="WP_210757759.1">
    <property type="nucleotide sequence ID" value="NZ_CP060139.1"/>
</dbReference>
<keyword evidence="6" id="KW-0482">Metalloprotease</keyword>
<dbReference type="GO" id="GO:0004181">
    <property type="term" value="F:metallocarboxypeptidase activity"/>
    <property type="evidence" value="ECO:0007669"/>
    <property type="project" value="InterPro"/>
</dbReference>
<evidence type="ECO:0000256" key="7">
    <source>
        <dbReference type="PROSITE-ProRule" id="PRU01379"/>
    </source>
</evidence>
<dbReference type="Gene3D" id="3.40.630.10">
    <property type="entry name" value="Zn peptidases"/>
    <property type="match status" value="1"/>
</dbReference>
<dbReference type="KEGG" id="chyd:H4K34_12695"/>
<accession>A0A7H0VBY1</accession>
<sequence length="517" mass="58547">MTWRYSISIIAVLFHFTLRAQFSPQPKELTERYFADPDIEISTPAFESKRGFTEYEDMMPFLQKLAAQYPETMSLSFIGESQKGEKIPLVKLKKANVSGQPIKVWMQGGLHGNEPASTEGMLWLIQQILEKPDYFKLLDRLELAIVPMANIDGMNKGSRYAANGLDLNRDQTKLNAPESTVLKTAFNAFAPEVAVDFHEYRPFRRDYARLSSYGVTVPYDVMFLYSGNLNVPKNLRLYTKDRFVQAAADALKAKNMTSHDYFSSTKVMGAIQFNQGSHNARSSATSYALTNCVSSLIEIRGVGLGRTSFKRRVLSTFTVALSYLQSSYEHGEELRAVIAKAREDQSPAVVSTERLKEERDIYMIDVESNDSISLRGVVRDAWQSTAKLSRTRPTAYILLPENTALVARLKTLGLEVQNLDSPQNLEIESYTVREYQQEAEEYEGVHRQELQCELKTESLEIPAGSFVVYMDQKHANLAIEVLEPEAPNSFVSFSVFETKAGAQLPYYRYLSNKKLHP</sequence>
<keyword evidence="3" id="KW-0645">Protease</keyword>
<feature type="domain" description="Peptidase M14" evidence="8">
    <location>
        <begin position="51"/>
        <end position="327"/>
    </location>
</feature>
<reference evidence="9 10" key="1">
    <citation type="submission" date="2020-08" db="EMBL/GenBank/DDBJ databases">
        <title>Croceimicrobium hydrocarbonivorans gen. nov., sp. nov., a novel marine bacterium isolated from a bacterial consortium that degrades polyethylene terephthalate.</title>
        <authorList>
            <person name="Liu R."/>
        </authorList>
    </citation>
    <scope>NUCLEOTIDE SEQUENCE [LARGE SCALE GENOMIC DNA]</scope>
    <source>
        <strain evidence="9 10">A20-9</strain>
    </source>
</reference>
<dbReference type="Pfam" id="PF00246">
    <property type="entry name" value="Peptidase_M14"/>
    <property type="match status" value="1"/>
</dbReference>
<comment type="cofactor">
    <cofactor evidence="1">
        <name>Zn(2+)</name>
        <dbReference type="ChEBI" id="CHEBI:29105"/>
    </cofactor>
</comment>
<dbReference type="InterPro" id="IPR000834">
    <property type="entry name" value="Peptidase_M14"/>
</dbReference>
<dbReference type="AlphaFoldDB" id="A0A7H0VBY1"/>
<dbReference type="SUPFAM" id="SSF53187">
    <property type="entry name" value="Zn-dependent exopeptidases"/>
    <property type="match status" value="1"/>
</dbReference>
<evidence type="ECO:0000256" key="3">
    <source>
        <dbReference type="ARBA" id="ARBA00022670"/>
    </source>
</evidence>
<feature type="active site" description="Proton donor/acceptor" evidence="7">
    <location>
        <position position="298"/>
    </location>
</feature>
<dbReference type="PROSITE" id="PS52035">
    <property type="entry name" value="PEPTIDASE_M14"/>
    <property type="match status" value="1"/>
</dbReference>
<keyword evidence="10" id="KW-1185">Reference proteome</keyword>
<dbReference type="CDD" id="cd06242">
    <property type="entry name" value="M14-like"/>
    <property type="match status" value="1"/>
</dbReference>
<keyword evidence="5" id="KW-0862">Zinc</keyword>
<dbReference type="EMBL" id="CP060139">
    <property type="protein sequence ID" value="QNR23229.1"/>
    <property type="molecule type" value="Genomic_DNA"/>
</dbReference>
<keyword evidence="4" id="KW-0378">Hydrolase</keyword>
<evidence type="ECO:0000256" key="5">
    <source>
        <dbReference type="ARBA" id="ARBA00022833"/>
    </source>
</evidence>
<evidence type="ECO:0000313" key="9">
    <source>
        <dbReference type="EMBL" id="QNR23229.1"/>
    </source>
</evidence>